<dbReference type="PANTHER" id="PTHR22642">
    <property type="entry name" value="IMIDAZOLONEPROPIONASE"/>
    <property type="match status" value="1"/>
</dbReference>
<dbReference type="InterPro" id="IPR033932">
    <property type="entry name" value="YtcJ-like"/>
</dbReference>
<dbReference type="InterPro" id="IPR013108">
    <property type="entry name" value="Amidohydro_3"/>
</dbReference>
<evidence type="ECO:0000256" key="1">
    <source>
        <dbReference type="ARBA" id="ARBA00022723"/>
    </source>
</evidence>
<dbReference type="InterPro" id="IPR011059">
    <property type="entry name" value="Metal-dep_hydrolase_composite"/>
</dbReference>
<dbReference type="Gene3D" id="3.20.20.140">
    <property type="entry name" value="Metal-dependent hydrolases"/>
    <property type="match status" value="1"/>
</dbReference>
<evidence type="ECO:0000259" key="6">
    <source>
        <dbReference type="Pfam" id="PF22039"/>
    </source>
</evidence>
<dbReference type="Pfam" id="PF22039">
    <property type="entry name" value="HUTI_composite_bact"/>
    <property type="match status" value="1"/>
</dbReference>
<dbReference type="InterPro" id="IPR032466">
    <property type="entry name" value="Metal_Hydrolase"/>
</dbReference>
<dbReference type="SUPFAM" id="SSF51338">
    <property type="entry name" value="Composite domain of metallo-dependent hydrolases"/>
    <property type="match status" value="1"/>
</dbReference>
<dbReference type="CDD" id="cd01300">
    <property type="entry name" value="YtcJ_like"/>
    <property type="match status" value="1"/>
</dbReference>
<dbReference type="RefSeq" id="WP_180284264.1">
    <property type="nucleotide sequence ID" value="NZ_JABFDB010000019.1"/>
</dbReference>
<keyword evidence="3" id="KW-0862">Zinc</keyword>
<accession>A0ABX2THI7</accession>
<proteinExistence type="predicted"/>
<sequence>MSGLTRRGTLAGAAASALLAKPLFARTGSASMPATDLILVNAKVTTLDRGNPVANAVAIRDGRFLAVGTEAEARAAAPDATVIDAGGRRLIPGLIDSHIHVIRGGLNYNMELRWDGVPTLADAMAMLRAQVARTPAPQWVRVVGGFTEHQFAEKRLPTLDEINAAAPDTPVFILHLYDRALLNAAALRVVGYGKDTPNPPGGEIVRGPDGTPTGLLLAQPNATILYATLAKGPKLPPEYQLNSTRHFMRELNGLGVTSVIDAGGGYQNYPDDYAIIEKLHADGEMTLRIAYNLFTQKPKEELKDFATWGQTVTPGQGDDLYRHNGAGEMLVYSAADFEDFRVERPDMPPNMESDLEPVIRLLAEKRWPWRLHATYDETIGRALDVFEKVNRDIPLTGLHWFFDHAETISRRNIDRIAALGGGIAVQHRMAFQGEYFVERYGARAAEATPPINAMLAAGIPVGAGTDATRVASYNPWVSLSWLVTGRTVGGLGLYPPANRLDREEALRLWTVANSWFSNEEGKKGQIKPGQLADAVLLTDDYLSVPEDRIAHIRSALTLLGGRVVHGDGDYAGQAPALPKPMPDWSPVATFGGYQQRADKRTNLPSALAHACDCHNACTVHGHDHAAAFATVAPAADERSFWGALGCGCWAV</sequence>
<dbReference type="Pfam" id="PF07969">
    <property type="entry name" value="Amidohydro_3"/>
    <property type="match status" value="1"/>
</dbReference>
<evidence type="ECO:0000256" key="2">
    <source>
        <dbReference type="ARBA" id="ARBA00022801"/>
    </source>
</evidence>
<dbReference type="PANTHER" id="PTHR22642:SF21">
    <property type="entry name" value="PERIPLASMIC PROTEIN"/>
    <property type="match status" value="1"/>
</dbReference>
<dbReference type="EMBL" id="JABFDB010000019">
    <property type="protein sequence ID" value="NYZ22489.1"/>
    <property type="molecule type" value="Genomic_DNA"/>
</dbReference>
<keyword evidence="4" id="KW-0732">Signal</keyword>
<keyword evidence="8" id="KW-1185">Reference proteome</keyword>
<keyword evidence="2" id="KW-0378">Hydrolase</keyword>
<organism evidence="7 8">
    <name type="scientific">Azospirillum oleiclasticum</name>
    <dbReference type="NCBI Taxonomy" id="2735135"/>
    <lineage>
        <taxon>Bacteria</taxon>
        <taxon>Pseudomonadati</taxon>
        <taxon>Pseudomonadota</taxon>
        <taxon>Alphaproteobacteria</taxon>
        <taxon>Rhodospirillales</taxon>
        <taxon>Azospirillaceae</taxon>
        <taxon>Azospirillum</taxon>
    </lineage>
</organism>
<gene>
    <name evidence="7" type="ORF">HND93_22500</name>
</gene>
<dbReference type="SUPFAM" id="SSF51556">
    <property type="entry name" value="Metallo-dependent hydrolases"/>
    <property type="match status" value="1"/>
</dbReference>
<feature type="domain" description="Aminodeoxyfutalosine deaminase/Imidazolonepropionase-like composite" evidence="6">
    <location>
        <begin position="56"/>
        <end position="80"/>
    </location>
</feature>
<dbReference type="Gene3D" id="2.30.40.10">
    <property type="entry name" value="Urease, subunit C, domain 1"/>
    <property type="match status" value="1"/>
</dbReference>
<comment type="caution">
    <text evidence="7">The sequence shown here is derived from an EMBL/GenBank/DDBJ whole genome shotgun (WGS) entry which is preliminary data.</text>
</comment>
<evidence type="ECO:0000256" key="4">
    <source>
        <dbReference type="SAM" id="SignalP"/>
    </source>
</evidence>
<reference evidence="7 8" key="1">
    <citation type="submission" date="2020-05" db="EMBL/GenBank/DDBJ databases">
        <title>Azospirillum oleiclasticum sp. nov, a nitrogen-fixing and heavy crude oil-emulsifying bacterium isolated from the crude oil of Yumen Oilfield.</title>
        <authorList>
            <person name="Wu D."/>
            <person name="Cai M."/>
            <person name="Zhang X."/>
        </authorList>
    </citation>
    <scope>NUCLEOTIDE SEQUENCE [LARGE SCALE GENOMIC DNA]</scope>
    <source>
        <strain evidence="7 8">ROY-1-1-2</strain>
    </source>
</reference>
<name>A0ABX2THI7_9PROT</name>
<protein>
    <submittedName>
        <fullName evidence="7">Amidohydrolase</fullName>
    </submittedName>
</protein>
<evidence type="ECO:0000313" key="7">
    <source>
        <dbReference type="EMBL" id="NYZ22489.1"/>
    </source>
</evidence>
<dbReference type="Gene3D" id="3.10.310.70">
    <property type="match status" value="1"/>
</dbReference>
<dbReference type="Proteomes" id="UP000584642">
    <property type="component" value="Unassembled WGS sequence"/>
</dbReference>
<feature type="signal peptide" evidence="4">
    <location>
        <begin position="1"/>
        <end position="25"/>
    </location>
</feature>
<evidence type="ECO:0000313" key="8">
    <source>
        <dbReference type="Proteomes" id="UP000584642"/>
    </source>
</evidence>
<feature type="chain" id="PRO_5046561629" evidence="4">
    <location>
        <begin position="26"/>
        <end position="651"/>
    </location>
</feature>
<keyword evidence="1" id="KW-0479">Metal-binding</keyword>
<dbReference type="InterPro" id="IPR054418">
    <property type="entry name" value="MQNX/HUTI_composite_N"/>
</dbReference>
<evidence type="ECO:0000256" key="3">
    <source>
        <dbReference type="ARBA" id="ARBA00022833"/>
    </source>
</evidence>
<evidence type="ECO:0000259" key="5">
    <source>
        <dbReference type="Pfam" id="PF07969"/>
    </source>
</evidence>
<feature type="domain" description="Amidohydrolase 3" evidence="5">
    <location>
        <begin position="82"/>
        <end position="565"/>
    </location>
</feature>